<dbReference type="Pfam" id="PF07907">
    <property type="entry name" value="YibE_F"/>
    <property type="match status" value="1"/>
</dbReference>
<keyword evidence="3" id="KW-1185">Reference proteome</keyword>
<dbReference type="PATRIC" id="fig|1423727.3.peg.1712"/>
<dbReference type="AlphaFoldDB" id="A0A0R2B675"/>
<feature type="transmembrane region" description="Helical" evidence="1">
    <location>
        <begin position="113"/>
        <end position="130"/>
    </location>
</feature>
<dbReference type="PANTHER" id="PTHR41771:SF1">
    <property type="entry name" value="MEMBRANE PROTEIN"/>
    <property type="match status" value="1"/>
</dbReference>
<feature type="transmembrane region" description="Helical" evidence="1">
    <location>
        <begin position="279"/>
        <end position="303"/>
    </location>
</feature>
<gene>
    <name evidence="2" type="ORF">FC34_GL001690</name>
</gene>
<evidence type="ECO:0000313" key="3">
    <source>
        <dbReference type="Proteomes" id="UP000051672"/>
    </source>
</evidence>
<evidence type="ECO:0000313" key="2">
    <source>
        <dbReference type="EMBL" id="KRM71574.1"/>
    </source>
</evidence>
<protein>
    <submittedName>
        <fullName evidence="2">Membrane protein</fullName>
    </submittedName>
</protein>
<dbReference type="InterPro" id="IPR012507">
    <property type="entry name" value="YibE_F"/>
</dbReference>
<feature type="transmembrane region" description="Helical" evidence="1">
    <location>
        <begin position="162"/>
        <end position="183"/>
    </location>
</feature>
<comment type="caution">
    <text evidence="2">The sequence shown here is derived from an EMBL/GenBank/DDBJ whole genome shotgun (WGS) entry which is preliminary data.</text>
</comment>
<reference evidence="2 3" key="1">
    <citation type="journal article" date="2015" name="Genome Announc.">
        <title>Expanding the biotechnology potential of lactobacilli through comparative genomics of 213 strains and associated genera.</title>
        <authorList>
            <person name="Sun Z."/>
            <person name="Harris H.M."/>
            <person name="McCann A."/>
            <person name="Guo C."/>
            <person name="Argimon S."/>
            <person name="Zhang W."/>
            <person name="Yang X."/>
            <person name="Jeffery I.B."/>
            <person name="Cooney J.C."/>
            <person name="Kagawa T.F."/>
            <person name="Liu W."/>
            <person name="Song Y."/>
            <person name="Salvetti E."/>
            <person name="Wrobel A."/>
            <person name="Rasinkangas P."/>
            <person name="Parkhill J."/>
            <person name="Rea M.C."/>
            <person name="O'Sullivan O."/>
            <person name="Ritari J."/>
            <person name="Douillard F.P."/>
            <person name="Paul Ross R."/>
            <person name="Yang R."/>
            <person name="Briner A.E."/>
            <person name="Felis G.E."/>
            <person name="de Vos W.M."/>
            <person name="Barrangou R."/>
            <person name="Klaenhammer T.R."/>
            <person name="Caufield P.W."/>
            <person name="Cui Y."/>
            <person name="Zhang H."/>
            <person name="O'Toole P.W."/>
        </authorList>
    </citation>
    <scope>NUCLEOTIDE SEQUENCE [LARGE SCALE GENOMIC DNA]</scope>
    <source>
        <strain evidence="2 3">DSM 23927</strain>
    </source>
</reference>
<sequence length="350" mass="37673">MIKKYWRWLLILLPVATFLAARFDAPLYSTPVAQVTRVTASASQTETDSNSNEDRLITQRVQARLLNGPGGTIALTNTYTASQALDFPLRVGSQIFVTKIHGQYQLKDDKRDAILLTVAMCLIVLMILVLRRHFWVTLASIVINTAIFLLVVHVDISNQSINAWLIFSGLAIVFTLVTAAFIVGVNRLMLIISGATVAATVLAVALGYAILSLTGYNGVHLETVKYVTQAPQLLFYVQIVVGALGAVLDVAGDIAVSVYPQAIGRRDKFRNGMAVGRAVLGPLIGVLMMIFVAGTFAEAVLWLRNGNAVGQTIEWVMGLGLAQSLISAFGIVLAVPLTSGAMAFVKQVDA</sequence>
<feature type="transmembrane region" description="Helical" evidence="1">
    <location>
        <begin position="233"/>
        <end position="259"/>
    </location>
</feature>
<dbReference type="PANTHER" id="PTHR41771">
    <property type="entry name" value="MEMBRANE PROTEIN-RELATED"/>
    <property type="match status" value="1"/>
</dbReference>
<dbReference type="STRING" id="1423727.FC34_GL001690"/>
<evidence type="ECO:0000256" key="1">
    <source>
        <dbReference type="SAM" id="Phobius"/>
    </source>
</evidence>
<keyword evidence="1" id="KW-1133">Transmembrane helix</keyword>
<name>A0A0R2B675_9LACO</name>
<accession>A0A0R2B675</accession>
<dbReference type="Proteomes" id="UP000051672">
    <property type="component" value="Unassembled WGS sequence"/>
</dbReference>
<feature type="transmembrane region" description="Helical" evidence="1">
    <location>
        <begin position="135"/>
        <end position="156"/>
    </location>
</feature>
<keyword evidence="1" id="KW-0812">Transmembrane</keyword>
<feature type="transmembrane region" description="Helical" evidence="1">
    <location>
        <begin position="315"/>
        <end position="337"/>
    </location>
</feature>
<keyword evidence="1" id="KW-0472">Membrane</keyword>
<feature type="transmembrane region" description="Helical" evidence="1">
    <location>
        <begin position="190"/>
        <end position="213"/>
    </location>
</feature>
<dbReference type="EMBL" id="AYZQ01000004">
    <property type="protein sequence ID" value="KRM71574.1"/>
    <property type="molecule type" value="Genomic_DNA"/>
</dbReference>
<proteinExistence type="predicted"/>
<dbReference type="RefSeq" id="WP_235803414.1">
    <property type="nucleotide sequence ID" value="NZ_AYZQ01000004.1"/>
</dbReference>
<organism evidence="2 3">
    <name type="scientific">Lacticaseibacillus brantae DSM 23927</name>
    <dbReference type="NCBI Taxonomy" id="1423727"/>
    <lineage>
        <taxon>Bacteria</taxon>
        <taxon>Bacillati</taxon>
        <taxon>Bacillota</taxon>
        <taxon>Bacilli</taxon>
        <taxon>Lactobacillales</taxon>
        <taxon>Lactobacillaceae</taxon>
        <taxon>Lacticaseibacillus</taxon>
    </lineage>
</organism>